<feature type="region of interest" description="Disordered" evidence="1">
    <location>
        <begin position="1"/>
        <end position="24"/>
    </location>
</feature>
<evidence type="ECO:0000313" key="2">
    <source>
        <dbReference type="EMBL" id="SNT11783.1"/>
    </source>
</evidence>
<reference evidence="2 3" key="1">
    <citation type="submission" date="2017-06" db="EMBL/GenBank/DDBJ databases">
        <authorList>
            <person name="Kim H.J."/>
            <person name="Triplett B.A."/>
        </authorList>
    </citation>
    <scope>NUCLEOTIDE SEQUENCE [LARGE SCALE GENOMIC DNA]</scope>
    <source>
        <strain evidence="2 3">CGMCC 4.2132</strain>
    </source>
</reference>
<feature type="compositionally biased region" description="Basic and acidic residues" evidence="1">
    <location>
        <begin position="1"/>
        <end position="18"/>
    </location>
</feature>
<dbReference type="EMBL" id="FZOD01000025">
    <property type="protein sequence ID" value="SNT11783.1"/>
    <property type="molecule type" value="Genomic_DNA"/>
</dbReference>
<dbReference type="InterPro" id="IPR046102">
    <property type="entry name" value="DUF6039"/>
</dbReference>
<name>A0A239K2D3_9ACTN</name>
<evidence type="ECO:0000256" key="1">
    <source>
        <dbReference type="SAM" id="MobiDB-lite"/>
    </source>
</evidence>
<sequence length="50" mass="5558">MDRGEGMQKEVYDRERAPQSKGGGAWDRLFIPISINDVLMVPHLVDADGS</sequence>
<evidence type="ECO:0000313" key="3">
    <source>
        <dbReference type="Proteomes" id="UP000198282"/>
    </source>
</evidence>
<dbReference type="AlphaFoldDB" id="A0A239K2D3"/>
<proteinExistence type="predicted"/>
<organism evidence="2 3">
    <name type="scientific">Streptosporangium subroseum</name>
    <dbReference type="NCBI Taxonomy" id="106412"/>
    <lineage>
        <taxon>Bacteria</taxon>
        <taxon>Bacillati</taxon>
        <taxon>Actinomycetota</taxon>
        <taxon>Actinomycetes</taxon>
        <taxon>Streptosporangiales</taxon>
        <taxon>Streptosporangiaceae</taxon>
        <taxon>Streptosporangium</taxon>
    </lineage>
</organism>
<dbReference type="Pfam" id="PF19505">
    <property type="entry name" value="DUF6039"/>
    <property type="match status" value="1"/>
</dbReference>
<accession>A0A239K2D3</accession>
<keyword evidence="3" id="KW-1185">Reference proteome</keyword>
<gene>
    <name evidence="2" type="ORF">SAMN05216276_102539</name>
</gene>
<dbReference type="Proteomes" id="UP000198282">
    <property type="component" value="Unassembled WGS sequence"/>
</dbReference>
<protein>
    <submittedName>
        <fullName evidence="2">Uncharacterized protein</fullName>
    </submittedName>
</protein>